<proteinExistence type="predicted"/>
<sequence>MRDLRAYLGQRVRVVVDRPLGSVHPRHPDLRYPVNYGELPGTLGGDGQPVDAYLLGWDTAVPEAEGEVIAVIERLNDAEDKLVVARDGTDWSDDAIGTIIRFQEQYFHTRLVRAQGAAVRSGA</sequence>
<dbReference type="Proteomes" id="UP000240317">
    <property type="component" value="Unassembled WGS sequence"/>
</dbReference>
<comment type="cofactor">
    <cofactor evidence="1">
        <name>Mg(2+)</name>
        <dbReference type="ChEBI" id="CHEBI:18420"/>
    </cofactor>
</comment>
<dbReference type="AlphaFoldDB" id="A0A2T3WBA1"/>
<dbReference type="GO" id="GO:0006796">
    <property type="term" value="P:phosphate-containing compound metabolic process"/>
    <property type="evidence" value="ECO:0007669"/>
    <property type="project" value="InterPro"/>
</dbReference>
<evidence type="ECO:0000313" key="6">
    <source>
        <dbReference type="EMBL" id="PTA69112.1"/>
    </source>
</evidence>
<organism evidence="6 7">
    <name type="scientific">Deinococcus arcticus</name>
    <dbReference type="NCBI Taxonomy" id="2136176"/>
    <lineage>
        <taxon>Bacteria</taxon>
        <taxon>Thermotogati</taxon>
        <taxon>Deinococcota</taxon>
        <taxon>Deinococci</taxon>
        <taxon>Deinococcales</taxon>
        <taxon>Deinococcaceae</taxon>
        <taxon>Deinococcus</taxon>
    </lineage>
</organism>
<keyword evidence="5" id="KW-0460">Magnesium</keyword>
<dbReference type="RefSeq" id="WP_107136970.1">
    <property type="nucleotide sequence ID" value="NZ_PYSV01000003.1"/>
</dbReference>
<reference evidence="6 7" key="1">
    <citation type="submission" date="2018-03" db="EMBL/GenBank/DDBJ databases">
        <title>Draft genome of Deinococcus sp. OD32.</title>
        <authorList>
            <person name="Wang X.-P."/>
            <person name="Du Z.-J."/>
        </authorList>
    </citation>
    <scope>NUCLEOTIDE SEQUENCE [LARGE SCALE GENOMIC DNA]</scope>
    <source>
        <strain evidence="6 7">OD32</strain>
    </source>
</reference>
<protein>
    <recommendedName>
        <fullName evidence="2">inorganic diphosphatase</fullName>
        <ecNumber evidence="2">3.6.1.1</ecNumber>
    </recommendedName>
</protein>
<evidence type="ECO:0000256" key="5">
    <source>
        <dbReference type="ARBA" id="ARBA00022842"/>
    </source>
</evidence>
<keyword evidence="3" id="KW-0479">Metal-binding</keyword>
<dbReference type="GO" id="GO:0000287">
    <property type="term" value="F:magnesium ion binding"/>
    <property type="evidence" value="ECO:0007669"/>
    <property type="project" value="InterPro"/>
</dbReference>
<dbReference type="SUPFAM" id="SSF50324">
    <property type="entry name" value="Inorganic pyrophosphatase"/>
    <property type="match status" value="1"/>
</dbReference>
<dbReference type="GO" id="GO:0004427">
    <property type="term" value="F:inorganic diphosphate phosphatase activity"/>
    <property type="evidence" value="ECO:0007669"/>
    <property type="project" value="UniProtKB-EC"/>
</dbReference>
<name>A0A2T3WBA1_9DEIO</name>
<dbReference type="Pfam" id="PF00719">
    <property type="entry name" value="Pyrophosphatase"/>
    <property type="match status" value="1"/>
</dbReference>
<evidence type="ECO:0000256" key="2">
    <source>
        <dbReference type="ARBA" id="ARBA00012146"/>
    </source>
</evidence>
<dbReference type="InterPro" id="IPR036649">
    <property type="entry name" value="Pyrophosphatase_sf"/>
</dbReference>
<accession>A0A2T3WBA1</accession>
<dbReference type="InterPro" id="IPR008162">
    <property type="entry name" value="Pyrophosphatase"/>
</dbReference>
<dbReference type="EMBL" id="PYSV01000003">
    <property type="protein sequence ID" value="PTA69112.1"/>
    <property type="molecule type" value="Genomic_DNA"/>
</dbReference>
<comment type="caution">
    <text evidence="6">The sequence shown here is derived from an EMBL/GenBank/DDBJ whole genome shotgun (WGS) entry which is preliminary data.</text>
</comment>
<dbReference type="OrthoDB" id="9798247at2"/>
<evidence type="ECO:0000256" key="4">
    <source>
        <dbReference type="ARBA" id="ARBA00022801"/>
    </source>
</evidence>
<evidence type="ECO:0000256" key="1">
    <source>
        <dbReference type="ARBA" id="ARBA00001946"/>
    </source>
</evidence>
<dbReference type="EC" id="3.6.1.1" evidence="2"/>
<gene>
    <name evidence="6" type="ORF">C8263_04815</name>
</gene>
<dbReference type="Gene3D" id="3.90.80.10">
    <property type="entry name" value="Inorganic pyrophosphatase"/>
    <property type="match status" value="1"/>
</dbReference>
<dbReference type="GO" id="GO:0005737">
    <property type="term" value="C:cytoplasm"/>
    <property type="evidence" value="ECO:0007669"/>
    <property type="project" value="InterPro"/>
</dbReference>
<keyword evidence="7" id="KW-1185">Reference proteome</keyword>
<evidence type="ECO:0000256" key="3">
    <source>
        <dbReference type="ARBA" id="ARBA00022723"/>
    </source>
</evidence>
<keyword evidence="4" id="KW-0378">Hydrolase</keyword>
<evidence type="ECO:0000313" key="7">
    <source>
        <dbReference type="Proteomes" id="UP000240317"/>
    </source>
</evidence>